<dbReference type="Proteomes" id="UP000078540">
    <property type="component" value="Unassembled WGS sequence"/>
</dbReference>
<sequence length="163" mass="18218">MLLVALKSASFRDNGVKSVKTSNSTTNRLEDDIRNGEGIVNMQSTFFLSPSPHEIGLSDGKEEKISTGKRKNNAISAYSLNSNSNARRKLEVHCTSRVQLAGTEVEHATAENSANFSESVDRRDTYFPLQLYKPPGETIEMAIERSPRFFSPRETRYASHCDE</sequence>
<gene>
    <name evidence="2" type="ORF">ALC53_00894</name>
</gene>
<dbReference type="EMBL" id="KQ976401">
    <property type="protein sequence ID" value="KYM92439.1"/>
    <property type="molecule type" value="Genomic_DNA"/>
</dbReference>
<reference evidence="2 3" key="1">
    <citation type="submission" date="2015-09" db="EMBL/GenBank/DDBJ databases">
        <title>Atta colombica WGS genome.</title>
        <authorList>
            <person name="Nygaard S."/>
            <person name="Hu H."/>
            <person name="Boomsma J."/>
            <person name="Zhang G."/>
        </authorList>
    </citation>
    <scope>NUCLEOTIDE SEQUENCE [LARGE SCALE GENOMIC DNA]</scope>
    <source>
        <strain evidence="2">Treedump-2</strain>
        <tissue evidence="2">Whole body</tissue>
    </source>
</reference>
<name>A0A195BUZ0_9HYME</name>
<protein>
    <submittedName>
        <fullName evidence="2">Uncharacterized protein</fullName>
    </submittedName>
</protein>
<evidence type="ECO:0000313" key="2">
    <source>
        <dbReference type="EMBL" id="KYM92439.1"/>
    </source>
</evidence>
<dbReference type="STRING" id="520822.A0A195BUZ0"/>
<evidence type="ECO:0000256" key="1">
    <source>
        <dbReference type="SAM" id="MobiDB-lite"/>
    </source>
</evidence>
<keyword evidence="3" id="KW-1185">Reference proteome</keyword>
<dbReference type="AlphaFoldDB" id="A0A195BUZ0"/>
<proteinExistence type="predicted"/>
<feature type="region of interest" description="Disordered" evidence="1">
    <location>
        <begin position="51"/>
        <end position="70"/>
    </location>
</feature>
<evidence type="ECO:0000313" key="3">
    <source>
        <dbReference type="Proteomes" id="UP000078540"/>
    </source>
</evidence>
<accession>A0A195BUZ0</accession>
<organism evidence="2 3">
    <name type="scientific">Atta colombica</name>
    <dbReference type="NCBI Taxonomy" id="520822"/>
    <lineage>
        <taxon>Eukaryota</taxon>
        <taxon>Metazoa</taxon>
        <taxon>Ecdysozoa</taxon>
        <taxon>Arthropoda</taxon>
        <taxon>Hexapoda</taxon>
        <taxon>Insecta</taxon>
        <taxon>Pterygota</taxon>
        <taxon>Neoptera</taxon>
        <taxon>Endopterygota</taxon>
        <taxon>Hymenoptera</taxon>
        <taxon>Apocrita</taxon>
        <taxon>Aculeata</taxon>
        <taxon>Formicoidea</taxon>
        <taxon>Formicidae</taxon>
        <taxon>Myrmicinae</taxon>
        <taxon>Atta</taxon>
    </lineage>
</organism>